<feature type="region of interest" description="Disordered" evidence="2">
    <location>
        <begin position="61"/>
        <end position="86"/>
    </location>
</feature>
<evidence type="ECO:0000313" key="3">
    <source>
        <dbReference type="EMBL" id="XDO98233.1"/>
    </source>
</evidence>
<feature type="coiled-coil region" evidence="1">
    <location>
        <begin position="88"/>
        <end position="115"/>
    </location>
</feature>
<dbReference type="RefSeq" id="WP_369061976.1">
    <property type="nucleotide sequence ID" value="NZ_CP158375.1"/>
</dbReference>
<sequence>MARLKTFITSDGLTDFVVATTSRPKALAAWGVRQDLFKQGAARETDEAALVRAAAQQPNVVLERPAGGRKGPIRLPAPEPAPKVSKAQQAAKRRIETIKAEQAALEAKEDAARADLAKRRAALDSEEARLDKHYASRKAKLGDRLAAARRKA</sequence>
<reference evidence="3" key="1">
    <citation type="submission" date="2024-06" db="EMBL/GenBank/DDBJ databases">
        <title>Caulobacter inopinatus, sp. nov.</title>
        <authorList>
            <person name="Donachie S.P."/>
        </authorList>
    </citation>
    <scope>NUCLEOTIDE SEQUENCE</scope>
    <source>
        <strain evidence="3">73W</strain>
    </source>
</reference>
<keyword evidence="1" id="KW-0175">Coiled coil</keyword>
<organism evidence="3">
    <name type="scientific">Caulobacter sp. 73W</name>
    <dbReference type="NCBI Taxonomy" id="3161137"/>
    <lineage>
        <taxon>Bacteria</taxon>
        <taxon>Pseudomonadati</taxon>
        <taxon>Pseudomonadota</taxon>
        <taxon>Alphaproteobacteria</taxon>
        <taxon>Caulobacterales</taxon>
        <taxon>Caulobacteraceae</taxon>
        <taxon>Caulobacter</taxon>
    </lineage>
</organism>
<accession>A0AB39KWW5</accession>
<protein>
    <recommendedName>
        <fullName evidence="4">Cell envelope biogenesis protein TolA</fullName>
    </recommendedName>
</protein>
<proteinExistence type="predicted"/>
<dbReference type="EMBL" id="CP158375">
    <property type="protein sequence ID" value="XDO98233.1"/>
    <property type="molecule type" value="Genomic_DNA"/>
</dbReference>
<gene>
    <name evidence="3" type="ORF">ABOZ73_07405</name>
</gene>
<evidence type="ECO:0000256" key="2">
    <source>
        <dbReference type="SAM" id="MobiDB-lite"/>
    </source>
</evidence>
<evidence type="ECO:0008006" key="4">
    <source>
        <dbReference type="Google" id="ProtNLM"/>
    </source>
</evidence>
<evidence type="ECO:0000256" key="1">
    <source>
        <dbReference type="SAM" id="Coils"/>
    </source>
</evidence>
<dbReference type="AlphaFoldDB" id="A0AB39KWW5"/>
<name>A0AB39KWW5_9CAUL</name>